<dbReference type="AlphaFoldDB" id="A0A953I040"/>
<keyword evidence="7" id="KW-0238">DNA-binding</keyword>
<accession>A0A953I040</accession>
<comment type="caution">
    <text evidence="7">The sequence shown here is derived from an EMBL/GenBank/DDBJ whole genome shotgun (WGS) entry which is preliminary data.</text>
</comment>
<dbReference type="PANTHER" id="PTHR37299:SF1">
    <property type="entry name" value="STAGE 0 SPORULATION PROTEIN A HOMOLOG"/>
    <property type="match status" value="1"/>
</dbReference>
<dbReference type="Gene3D" id="3.40.50.2300">
    <property type="match status" value="1"/>
</dbReference>
<dbReference type="PROSITE" id="PS50930">
    <property type="entry name" value="HTH_LYTTR"/>
    <property type="match status" value="1"/>
</dbReference>
<comment type="function">
    <text evidence="2">May play the central regulatory role in sporulation. It may be an element of the effector pathway responsible for the activation of sporulation genes in response to nutritional stress. Spo0A may act in concert with spo0H (a sigma factor) to control the expression of some genes that are critical to the sporulation process.</text>
</comment>
<organism evidence="7 8">
    <name type="scientific">Symbiobacterium thermophilum</name>
    <dbReference type="NCBI Taxonomy" id="2734"/>
    <lineage>
        <taxon>Bacteria</taxon>
        <taxon>Bacillati</taxon>
        <taxon>Bacillota</taxon>
        <taxon>Clostridia</taxon>
        <taxon>Eubacteriales</taxon>
        <taxon>Symbiobacteriaceae</taxon>
        <taxon>Symbiobacterium</taxon>
    </lineage>
</organism>
<reference evidence="7" key="1">
    <citation type="submission" date="2017-11" db="EMBL/GenBank/DDBJ databases">
        <title>Three new genomes from thermophilic consortium.</title>
        <authorList>
            <person name="Quaggio R."/>
            <person name="Amgarten D."/>
            <person name="Setubal J.C."/>
        </authorList>
    </citation>
    <scope>NUCLEOTIDE SEQUENCE</scope>
    <source>
        <strain evidence="7">ZCTH01-B2</strain>
    </source>
</reference>
<dbReference type="GO" id="GO:0000156">
    <property type="term" value="F:phosphorelay response regulator activity"/>
    <property type="evidence" value="ECO:0007669"/>
    <property type="project" value="InterPro"/>
</dbReference>
<dbReference type="InterPro" id="IPR046947">
    <property type="entry name" value="LytR-like"/>
</dbReference>
<evidence type="ECO:0000256" key="1">
    <source>
        <dbReference type="ARBA" id="ARBA00018672"/>
    </source>
</evidence>
<proteinExistence type="predicted"/>
<sequence length="256" mass="29250">MLRALIVDDEYPARMELRYQLSQFPDVEVIGEATNAREAMALINALDYDVIFLDVQMPGMTGIELAKSLKGRPVMPKVVFVTAYENYAVSAFEIPATDYLLKPIEAERLGETIQRLREAKEAAAGEARPEASEGAERPAGASKPQLTFLMCEKDDKQIPLPLNEIVYIFSEGYNVYVQTYSERYLTRHTLQELTERLPSSQFFRSHRSYLVNIYQVKEISPYFNGAYILKLKDKEHSEVIVSRSNVKRMKQLFSMG</sequence>
<dbReference type="Proteomes" id="UP000732377">
    <property type="component" value="Unassembled WGS sequence"/>
</dbReference>
<evidence type="ECO:0000313" key="7">
    <source>
        <dbReference type="EMBL" id="MBY6275100.1"/>
    </source>
</evidence>
<evidence type="ECO:0000256" key="4">
    <source>
        <dbReference type="SAM" id="MobiDB-lite"/>
    </source>
</evidence>
<feature type="region of interest" description="Disordered" evidence="4">
    <location>
        <begin position="120"/>
        <end position="141"/>
    </location>
</feature>
<dbReference type="CDD" id="cd17532">
    <property type="entry name" value="REC_LytTR_AlgR-like"/>
    <property type="match status" value="1"/>
</dbReference>
<dbReference type="InterPro" id="IPR007492">
    <property type="entry name" value="LytTR_DNA-bd_dom"/>
</dbReference>
<dbReference type="Pfam" id="PF04397">
    <property type="entry name" value="LytTR"/>
    <property type="match status" value="1"/>
</dbReference>
<dbReference type="PANTHER" id="PTHR37299">
    <property type="entry name" value="TRANSCRIPTIONAL REGULATOR-RELATED"/>
    <property type="match status" value="1"/>
</dbReference>
<name>A0A953I040_SYMTR</name>
<feature type="domain" description="Response regulatory" evidence="5">
    <location>
        <begin position="3"/>
        <end position="117"/>
    </location>
</feature>
<feature type="compositionally biased region" description="Basic and acidic residues" evidence="4">
    <location>
        <begin position="120"/>
        <end position="136"/>
    </location>
</feature>
<keyword evidence="3" id="KW-0597">Phosphoprotein</keyword>
<dbReference type="GO" id="GO:0003677">
    <property type="term" value="F:DNA binding"/>
    <property type="evidence" value="ECO:0007669"/>
    <property type="project" value="UniProtKB-KW"/>
</dbReference>
<dbReference type="SMART" id="SM00448">
    <property type="entry name" value="REC"/>
    <property type="match status" value="1"/>
</dbReference>
<evidence type="ECO:0000259" key="6">
    <source>
        <dbReference type="PROSITE" id="PS50930"/>
    </source>
</evidence>
<dbReference type="Gene3D" id="2.40.50.1020">
    <property type="entry name" value="LytTr DNA-binding domain"/>
    <property type="match status" value="1"/>
</dbReference>
<dbReference type="PROSITE" id="PS50110">
    <property type="entry name" value="RESPONSE_REGULATORY"/>
    <property type="match status" value="1"/>
</dbReference>
<protein>
    <recommendedName>
        <fullName evidence="1">Stage 0 sporulation protein A homolog</fullName>
    </recommendedName>
</protein>
<gene>
    <name evidence="7" type="ORF">CWE10_02630</name>
</gene>
<feature type="domain" description="HTH LytTR-type" evidence="6">
    <location>
        <begin position="149"/>
        <end position="255"/>
    </location>
</feature>
<dbReference type="InterPro" id="IPR011006">
    <property type="entry name" value="CheY-like_superfamily"/>
</dbReference>
<evidence type="ECO:0000256" key="2">
    <source>
        <dbReference type="ARBA" id="ARBA00024867"/>
    </source>
</evidence>
<feature type="modified residue" description="4-aspartylphosphate" evidence="3">
    <location>
        <position position="54"/>
    </location>
</feature>
<dbReference type="InterPro" id="IPR001789">
    <property type="entry name" value="Sig_transdc_resp-reg_receiver"/>
</dbReference>
<dbReference type="Pfam" id="PF00072">
    <property type="entry name" value="Response_reg"/>
    <property type="match status" value="1"/>
</dbReference>
<dbReference type="SMART" id="SM00850">
    <property type="entry name" value="LytTR"/>
    <property type="match status" value="1"/>
</dbReference>
<dbReference type="EMBL" id="PIUK01000013">
    <property type="protein sequence ID" value="MBY6275100.1"/>
    <property type="molecule type" value="Genomic_DNA"/>
</dbReference>
<evidence type="ECO:0000259" key="5">
    <source>
        <dbReference type="PROSITE" id="PS50110"/>
    </source>
</evidence>
<dbReference type="OMA" id="THISART"/>
<evidence type="ECO:0000313" key="8">
    <source>
        <dbReference type="Proteomes" id="UP000732377"/>
    </source>
</evidence>
<dbReference type="SUPFAM" id="SSF52172">
    <property type="entry name" value="CheY-like"/>
    <property type="match status" value="1"/>
</dbReference>
<evidence type="ECO:0000256" key="3">
    <source>
        <dbReference type="PROSITE-ProRule" id="PRU00169"/>
    </source>
</evidence>